<dbReference type="EMBL" id="AP022870">
    <property type="protein sequence ID" value="BCB76612.1"/>
    <property type="molecule type" value="Genomic_DNA"/>
</dbReference>
<feature type="site" description="Lowers pKa of active site Tyr" evidence="6">
    <location>
        <position position="76"/>
    </location>
</feature>
<dbReference type="InterPro" id="IPR023210">
    <property type="entry name" value="NADP_OxRdtase_dom"/>
</dbReference>
<proteinExistence type="inferred from homology"/>
<evidence type="ECO:0000256" key="4">
    <source>
        <dbReference type="PIRSR" id="PIRSR000097-1"/>
    </source>
</evidence>
<dbReference type="PANTHER" id="PTHR43827">
    <property type="entry name" value="2,5-DIKETO-D-GLUCONIC ACID REDUCTASE"/>
    <property type="match status" value="1"/>
</dbReference>
<dbReference type="SUPFAM" id="SSF51430">
    <property type="entry name" value="NAD(P)-linked oxidoreductase"/>
    <property type="match status" value="1"/>
</dbReference>
<feature type="active site" description="Proton donor" evidence="4">
    <location>
        <position position="51"/>
    </location>
</feature>
<evidence type="ECO:0000259" key="7">
    <source>
        <dbReference type="Pfam" id="PF00248"/>
    </source>
</evidence>
<evidence type="ECO:0000256" key="2">
    <source>
        <dbReference type="ARBA" id="ARBA00022857"/>
    </source>
</evidence>
<comment type="similarity">
    <text evidence="1">Belongs to the aldo/keto reductase family.</text>
</comment>
<dbReference type="RefSeq" id="WP_173036619.1">
    <property type="nucleotide sequence ID" value="NZ_AP022870.1"/>
</dbReference>
<dbReference type="PROSITE" id="PS00062">
    <property type="entry name" value="ALDOKETO_REDUCTASE_2"/>
    <property type="match status" value="1"/>
</dbReference>
<evidence type="ECO:0000256" key="1">
    <source>
        <dbReference type="ARBA" id="ARBA00007905"/>
    </source>
</evidence>
<dbReference type="PIRSF" id="PIRSF000097">
    <property type="entry name" value="AKR"/>
    <property type="match status" value="1"/>
</dbReference>
<accession>A0A6F8XRY7</accession>
<evidence type="ECO:0000256" key="6">
    <source>
        <dbReference type="PIRSR" id="PIRSR000097-3"/>
    </source>
</evidence>
<dbReference type="CDD" id="cd19071">
    <property type="entry name" value="AKR_AKR1-5-like"/>
    <property type="match status" value="1"/>
</dbReference>
<feature type="binding site" evidence="5">
    <location>
        <position position="107"/>
    </location>
    <ligand>
        <name>substrate</name>
    </ligand>
</feature>
<evidence type="ECO:0000256" key="5">
    <source>
        <dbReference type="PIRSR" id="PIRSR000097-2"/>
    </source>
</evidence>
<reference evidence="8 9" key="1">
    <citation type="submission" date="2020-03" db="EMBL/GenBank/DDBJ databases">
        <title>Whole genome shotgun sequence of Phytohabitans flavus NBRC 107702.</title>
        <authorList>
            <person name="Komaki H."/>
            <person name="Tamura T."/>
        </authorList>
    </citation>
    <scope>NUCLEOTIDE SEQUENCE [LARGE SCALE GENOMIC DNA]</scope>
    <source>
        <strain evidence="8 9">NBRC 107702</strain>
    </source>
</reference>
<dbReference type="Proteomes" id="UP000502508">
    <property type="component" value="Chromosome"/>
</dbReference>
<dbReference type="AlphaFoldDB" id="A0A6F8XRY7"/>
<dbReference type="InterPro" id="IPR020471">
    <property type="entry name" value="AKR"/>
</dbReference>
<evidence type="ECO:0000256" key="3">
    <source>
        <dbReference type="ARBA" id="ARBA00023002"/>
    </source>
</evidence>
<keyword evidence="9" id="KW-1185">Reference proteome</keyword>
<dbReference type="PANTHER" id="PTHR43827:SF3">
    <property type="entry name" value="NADP-DEPENDENT OXIDOREDUCTASE DOMAIN-CONTAINING PROTEIN"/>
    <property type="match status" value="1"/>
</dbReference>
<organism evidence="8 9">
    <name type="scientific">Phytohabitans flavus</name>
    <dbReference type="NCBI Taxonomy" id="1076124"/>
    <lineage>
        <taxon>Bacteria</taxon>
        <taxon>Bacillati</taxon>
        <taxon>Actinomycetota</taxon>
        <taxon>Actinomycetes</taxon>
        <taxon>Micromonosporales</taxon>
        <taxon>Micromonosporaceae</taxon>
    </lineage>
</organism>
<evidence type="ECO:0000313" key="9">
    <source>
        <dbReference type="Proteomes" id="UP000502508"/>
    </source>
</evidence>
<dbReference type="Gene3D" id="3.20.20.100">
    <property type="entry name" value="NADP-dependent oxidoreductase domain"/>
    <property type="match status" value="1"/>
</dbReference>
<dbReference type="PROSITE" id="PS00798">
    <property type="entry name" value="ALDOKETO_REDUCTASE_1"/>
    <property type="match status" value="1"/>
</dbReference>
<dbReference type="InterPro" id="IPR018170">
    <property type="entry name" value="Aldo/ket_reductase_CS"/>
</dbReference>
<dbReference type="GO" id="GO:0016616">
    <property type="term" value="F:oxidoreductase activity, acting on the CH-OH group of donors, NAD or NADP as acceptor"/>
    <property type="evidence" value="ECO:0007669"/>
    <property type="project" value="UniProtKB-ARBA"/>
</dbReference>
<name>A0A6F8XRY7_9ACTN</name>
<dbReference type="Pfam" id="PF00248">
    <property type="entry name" value="Aldo_ket_red"/>
    <property type="match status" value="1"/>
</dbReference>
<feature type="domain" description="NADP-dependent oxidoreductase" evidence="7">
    <location>
        <begin position="19"/>
        <end position="256"/>
    </location>
</feature>
<dbReference type="PRINTS" id="PR00069">
    <property type="entry name" value="ALDKETRDTASE"/>
</dbReference>
<keyword evidence="3" id="KW-0560">Oxidoreductase</keyword>
<protein>
    <submittedName>
        <fullName evidence="8">Oxidoreductase</fullName>
    </submittedName>
</protein>
<dbReference type="InterPro" id="IPR036812">
    <property type="entry name" value="NAD(P)_OxRdtase_dom_sf"/>
</dbReference>
<keyword evidence="2" id="KW-0521">NADP</keyword>
<reference evidence="8 9" key="2">
    <citation type="submission" date="2020-03" db="EMBL/GenBank/DDBJ databases">
        <authorList>
            <person name="Ichikawa N."/>
            <person name="Kimura A."/>
            <person name="Kitahashi Y."/>
            <person name="Uohara A."/>
        </authorList>
    </citation>
    <scope>NUCLEOTIDE SEQUENCE [LARGE SCALE GENOMIC DNA]</scope>
    <source>
        <strain evidence="8 9">NBRC 107702</strain>
    </source>
</reference>
<evidence type="ECO:0000313" key="8">
    <source>
        <dbReference type="EMBL" id="BCB76612.1"/>
    </source>
</evidence>
<dbReference type="KEGG" id="pfla:Pflav_030220"/>
<sequence>MSGHKSVDIGVGKPLPLVGLGTWNVIGDDVGPTVRTALEAGYRHIDTAYGYENEAEIGQALEDCGVDREEVFLTSKIPPRRVGFERETLDGSLKKLRTDYLDLWLIHAPPQPEESVPLWRFLVAAREEGKVRAIGVSNYSTAQIDELVDATGVVPAVNQIKWTPELFDRERMAQLRERGIVLEGFSAIRLTDHDDPTLAKVANAHSVTPAQVLLRWHVQHGVVCLPRSVRPERIRENIDIWNFELSADELRLVDAMSTVV</sequence>
<gene>
    <name evidence="8" type="ORF">Pflav_030220</name>
</gene>
<dbReference type="FunFam" id="3.20.20.100:FF:000002">
    <property type="entry name" value="2,5-diketo-D-gluconic acid reductase A"/>
    <property type="match status" value="1"/>
</dbReference>